<evidence type="ECO:0000313" key="1">
    <source>
        <dbReference type="EMBL" id="KAK8987554.1"/>
    </source>
</evidence>
<name>A0ABR2PGI8_9ROSI</name>
<protein>
    <submittedName>
        <fullName evidence="1">Uncharacterized protein</fullName>
    </submittedName>
</protein>
<comment type="caution">
    <text evidence="1">The sequence shown here is derived from an EMBL/GenBank/DDBJ whole genome shotgun (WGS) entry which is preliminary data.</text>
</comment>
<gene>
    <name evidence="1" type="ORF">V6N11_027301</name>
</gene>
<dbReference type="EMBL" id="JBBPBN010000060">
    <property type="protein sequence ID" value="KAK8987554.1"/>
    <property type="molecule type" value="Genomic_DNA"/>
</dbReference>
<reference evidence="1 2" key="1">
    <citation type="journal article" date="2024" name="G3 (Bethesda)">
        <title>Genome assembly of Hibiscus sabdariffa L. provides insights into metabolisms of medicinal natural products.</title>
        <authorList>
            <person name="Kim T."/>
        </authorList>
    </citation>
    <scope>NUCLEOTIDE SEQUENCE [LARGE SCALE GENOMIC DNA]</scope>
    <source>
        <strain evidence="1">TK-2024</strain>
        <tissue evidence="1">Old leaves</tissue>
    </source>
</reference>
<accession>A0ABR2PGI8</accession>
<evidence type="ECO:0000313" key="2">
    <source>
        <dbReference type="Proteomes" id="UP001396334"/>
    </source>
</evidence>
<proteinExistence type="predicted"/>
<keyword evidence="2" id="KW-1185">Reference proteome</keyword>
<organism evidence="1 2">
    <name type="scientific">Hibiscus sabdariffa</name>
    <name type="common">roselle</name>
    <dbReference type="NCBI Taxonomy" id="183260"/>
    <lineage>
        <taxon>Eukaryota</taxon>
        <taxon>Viridiplantae</taxon>
        <taxon>Streptophyta</taxon>
        <taxon>Embryophyta</taxon>
        <taxon>Tracheophyta</taxon>
        <taxon>Spermatophyta</taxon>
        <taxon>Magnoliopsida</taxon>
        <taxon>eudicotyledons</taxon>
        <taxon>Gunneridae</taxon>
        <taxon>Pentapetalae</taxon>
        <taxon>rosids</taxon>
        <taxon>malvids</taxon>
        <taxon>Malvales</taxon>
        <taxon>Malvaceae</taxon>
        <taxon>Malvoideae</taxon>
        <taxon>Hibiscus</taxon>
    </lineage>
</organism>
<sequence length="83" mass="9071">MGDRPKGIRLATHNKPQLVQHLETNGSHSTEKLSRVCVKTTHFHILGAVNPPEIPSIGEVPNEKAENWINFTAPANGNPDKAL</sequence>
<dbReference type="Proteomes" id="UP001396334">
    <property type="component" value="Unassembled WGS sequence"/>
</dbReference>